<evidence type="ECO:0000313" key="4">
    <source>
        <dbReference type="Proteomes" id="UP000324091"/>
    </source>
</evidence>
<organism evidence="3 4">
    <name type="scientific">Takifugu flavidus</name>
    <name type="common">sansaifugu</name>
    <dbReference type="NCBI Taxonomy" id="433684"/>
    <lineage>
        <taxon>Eukaryota</taxon>
        <taxon>Metazoa</taxon>
        <taxon>Chordata</taxon>
        <taxon>Craniata</taxon>
        <taxon>Vertebrata</taxon>
        <taxon>Euteleostomi</taxon>
        <taxon>Actinopterygii</taxon>
        <taxon>Neopterygii</taxon>
        <taxon>Teleostei</taxon>
        <taxon>Neoteleostei</taxon>
        <taxon>Acanthomorphata</taxon>
        <taxon>Eupercaria</taxon>
        <taxon>Tetraodontiformes</taxon>
        <taxon>Tetradontoidea</taxon>
        <taxon>Tetraodontidae</taxon>
        <taxon>Takifugu</taxon>
    </lineage>
</organism>
<proteinExistence type="predicted"/>
<comment type="caution">
    <text evidence="3">The sequence shown here is derived from an EMBL/GenBank/DDBJ whole genome shotgun (WGS) entry which is preliminary data.</text>
</comment>
<feature type="chain" id="PRO_5022715033" evidence="1">
    <location>
        <begin position="22"/>
        <end position="800"/>
    </location>
</feature>
<dbReference type="Pfam" id="PF00078">
    <property type="entry name" value="RVT_1"/>
    <property type="match status" value="1"/>
</dbReference>
<evidence type="ECO:0000259" key="2">
    <source>
        <dbReference type="Pfam" id="PF00078"/>
    </source>
</evidence>
<dbReference type="Proteomes" id="UP000324091">
    <property type="component" value="Chromosome 1"/>
</dbReference>
<keyword evidence="1" id="KW-0732">Signal</keyword>
<name>A0A5C6PQI7_9TELE</name>
<keyword evidence="4" id="KW-1185">Reference proteome</keyword>
<reference evidence="3 4" key="1">
    <citation type="submission" date="2019-04" db="EMBL/GenBank/DDBJ databases">
        <title>Chromosome genome assembly for Takifugu flavidus.</title>
        <authorList>
            <person name="Xiao S."/>
        </authorList>
    </citation>
    <scope>NUCLEOTIDE SEQUENCE [LARGE SCALE GENOMIC DNA]</scope>
    <source>
        <strain evidence="3">HTHZ2018</strain>
        <tissue evidence="3">Muscle</tissue>
    </source>
</reference>
<dbReference type="CDD" id="cd01650">
    <property type="entry name" value="RT_nLTR_like"/>
    <property type="match status" value="1"/>
</dbReference>
<dbReference type="InterPro" id="IPR000477">
    <property type="entry name" value="RT_dom"/>
</dbReference>
<evidence type="ECO:0000313" key="3">
    <source>
        <dbReference type="EMBL" id="TWW80607.1"/>
    </source>
</evidence>
<sequence length="800" mass="89409">MRVTGAPSWSQAWGWGTLASAWWLDLCPRSPAGTARRSNMGHPSRGLTTCRRGQGGRVHCVLGSSQRQGPWLSDPRLHKLALGTWNVTSLVGKEPELVREVEKFRLDIVGLTSTHGKGSGTSLLERGWTLYHSGVADGERRRAGEEFGEAMENDFWMASKRFWTTIRHLRKGKQCTVNTVYSGDGVLLTSTRDVVDRWKEYFEDLLNPTNTPSSEEVGPGDLGIGSHISGAEVAEIHPEFLKALDVVGLSWLTRLCNIAWTSGTVPLDWQTGVVVPLFKKGDRRVCSNYRGITLLSLPGKVYSGVLERRVHRIVEPQIQEEQCGFRPGRGTVDQLYTLSRVLKGAWEFAQPVHMCFVDLEKAFDRVPRGPVGGPPRVWGVGPADTGRPLPVRSVSEFGPHCWQISRCSHGVEGVRFGDLRIGSLLFADDVVLLASLTRDLQLSLDRFAAARETAGMKISTSKSKAMVLNRKKVECLLRVKEEILPQVEEFKYLGVLFTSEGRMEQEVDRRIGAASAVMRTLHQSVVAKRIYRSIFVPTLTYGHELWVMTKRTRSRVQAAEMSFLRRVARLSLRDRARSSAIREELGVEPLLLRVERSQMRWLGHLVLVQLLQTVTNDLIASDHGLVSMLVLLDLSAAFDTVDHTTLLQRLEHMIGIKGTLDWLDYCNSLLSGCPNNSLRSLQVIQNAAGIDKRDHMTPVLASLHWLPVKFRIIFKTLLLTYKVVRGLAPSYLEELETPYQPNRPLRSQNAGLLVVPRVSRSRMGGRAFSYQVPLLWNQLPVQASVTPLGHGLLSSPLLTK</sequence>
<dbReference type="AlphaFoldDB" id="A0A5C6PQI7"/>
<protein>
    <submittedName>
        <fullName evidence="3">R2 Retrovirus-related Pol polyprotein from type I retrotransposable element</fullName>
    </submittedName>
</protein>
<dbReference type="PANTHER" id="PTHR47027">
    <property type="entry name" value="REVERSE TRANSCRIPTASE DOMAIN-CONTAINING PROTEIN"/>
    <property type="match status" value="1"/>
</dbReference>
<accession>A0A5C6PQI7</accession>
<evidence type="ECO:0000256" key="1">
    <source>
        <dbReference type="SAM" id="SignalP"/>
    </source>
</evidence>
<dbReference type="InterPro" id="IPR043502">
    <property type="entry name" value="DNA/RNA_pol_sf"/>
</dbReference>
<gene>
    <name evidence="3" type="ORF">D4764_01G0004220</name>
</gene>
<dbReference type="SUPFAM" id="SSF56672">
    <property type="entry name" value="DNA/RNA polymerases"/>
    <property type="match status" value="1"/>
</dbReference>
<feature type="domain" description="Reverse transcriptase" evidence="2">
    <location>
        <begin position="279"/>
        <end position="367"/>
    </location>
</feature>
<feature type="signal peptide" evidence="1">
    <location>
        <begin position="1"/>
        <end position="21"/>
    </location>
</feature>
<dbReference type="EMBL" id="RHFK02000001">
    <property type="protein sequence ID" value="TWW80607.1"/>
    <property type="molecule type" value="Genomic_DNA"/>
</dbReference>
<dbReference type="PANTHER" id="PTHR47027:SF30">
    <property type="entry name" value="THAP-TYPE DOMAIN-CONTAINING PROTEIN"/>
    <property type="match status" value="1"/>
</dbReference>